<dbReference type="Proteomes" id="UP000198762">
    <property type="component" value="Unassembled WGS sequence"/>
</dbReference>
<gene>
    <name evidence="1" type="ORF">SAMN04487962_107164</name>
</gene>
<dbReference type="EMBL" id="FOHZ01000007">
    <property type="protein sequence ID" value="SET33775.1"/>
    <property type="molecule type" value="Genomic_DNA"/>
</dbReference>
<dbReference type="OrthoDB" id="9775969at2"/>
<evidence type="ECO:0000313" key="1">
    <source>
        <dbReference type="EMBL" id="SET33775.1"/>
    </source>
</evidence>
<name>A0A1I0DMM6_9GAMM</name>
<dbReference type="Pfam" id="PF11249">
    <property type="entry name" value="DUF3047"/>
    <property type="match status" value="1"/>
</dbReference>
<accession>A0A1I0DMM6</accession>
<sequence length="244" mass="27066">MTVHYWQPIAVLLFLAVYTSAWGQPSNPIPPFSELPALTTEHGWEPLEFPGIGRHSQYELVSDPDQGQVVQARADNSASGLITRVSLEPGDSLILRWRWKVGNTLEKGDARRKSGDDYPARIYVAFEFEPEKAGWFERAKRKTVSALFGEELPGKALNYIWANRLPQGDIVANPFTDDTMMIAVNSGEEELGQWVTIERDIVADYREAFGDNPPPLVGVAIMSDADNTGGAATAWYGDISLGRR</sequence>
<dbReference type="STRING" id="430453.SAMN04487962_107164"/>
<dbReference type="AlphaFoldDB" id="A0A1I0DMM6"/>
<organism evidence="1 2">
    <name type="scientific">Marinobacter segnicrescens</name>
    <dbReference type="NCBI Taxonomy" id="430453"/>
    <lineage>
        <taxon>Bacteria</taxon>
        <taxon>Pseudomonadati</taxon>
        <taxon>Pseudomonadota</taxon>
        <taxon>Gammaproteobacteria</taxon>
        <taxon>Pseudomonadales</taxon>
        <taxon>Marinobacteraceae</taxon>
        <taxon>Marinobacter</taxon>
    </lineage>
</organism>
<keyword evidence="2" id="KW-1185">Reference proteome</keyword>
<protein>
    <recommendedName>
        <fullName evidence="3">DUF3047 domain-containing protein</fullName>
    </recommendedName>
</protein>
<dbReference type="InterPro" id="IPR021409">
    <property type="entry name" value="DUF3047"/>
</dbReference>
<evidence type="ECO:0008006" key="3">
    <source>
        <dbReference type="Google" id="ProtNLM"/>
    </source>
</evidence>
<dbReference type="RefSeq" id="WP_091850955.1">
    <property type="nucleotide sequence ID" value="NZ_FOHZ01000007.1"/>
</dbReference>
<evidence type="ECO:0000313" key="2">
    <source>
        <dbReference type="Proteomes" id="UP000198762"/>
    </source>
</evidence>
<proteinExistence type="predicted"/>
<reference evidence="2" key="1">
    <citation type="submission" date="2016-10" db="EMBL/GenBank/DDBJ databases">
        <authorList>
            <person name="Varghese N."/>
            <person name="Submissions S."/>
        </authorList>
    </citation>
    <scope>NUCLEOTIDE SEQUENCE [LARGE SCALE GENOMIC DNA]</scope>
    <source>
        <strain evidence="2">CGMCC 1.6489</strain>
    </source>
</reference>